<name>A0ABV8CC42_9GAMM</name>
<dbReference type="InterPro" id="IPR013221">
    <property type="entry name" value="Mur_ligase_cen"/>
</dbReference>
<dbReference type="Gene3D" id="3.90.190.20">
    <property type="entry name" value="Mur ligase, C-terminal domain"/>
    <property type="match status" value="1"/>
</dbReference>
<evidence type="ECO:0000256" key="5">
    <source>
        <dbReference type="ARBA" id="ARBA00023306"/>
    </source>
</evidence>
<proteinExistence type="inferred from homology"/>
<dbReference type="InterPro" id="IPR004101">
    <property type="entry name" value="Mur_ligase_C"/>
</dbReference>
<dbReference type="SUPFAM" id="SSF53623">
    <property type="entry name" value="MurD-like peptide ligases, catalytic domain"/>
    <property type="match status" value="1"/>
</dbReference>
<dbReference type="Proteomes" id="UP001595758">
    <property type="component" value="Unassembled WGS sequence"/>
</dbReference>
<keyword evidence="7" id="KW-0547">Nucleotide-binding</keyword>
<dbReference type="InterPro" id="IPR035911">
    <property type="entry name" value="MurE/MurF_N"/>
</dbReference>
<comment type="subcellular location">
    <subcellularLocation>
        <location evidence="7 8">Cytoplasm</location>
    </subcellularLocation>
</comment>
<dbReference type="RefSeq" id="WP_382340590.1">
    <property type="nucleotide sequence ID" value="NZ_JBHSAB010000001.1"/>
</dbReference>
<comment type="caution">
    <text evidence="12">The sequence shown here is derived from an EMBL/GenBank/DDBJ whole genome shotgun (WGS) entry which is preliminary data.</text>
</comment>
<evidence type="ECO:0000256" key="1">
    <source>
        <dbReference type="ARBA" id="ARBA00005898"/>
    </source>
</evidence>
<comment type="caution">
    <text evidence="7">Lacks conserved residue(s) required for the propagation of feature annotation.</text>
</comment>
<dbReference type="EMBL" id="JBHSAB010000001">
    <property type="protein sequence ID" value="MFC3907858.1"/>
    <property type="molecule type" value="Genomic_DNA"/>
</dbReference>
<keyword evidence="5 7" id="KW-0131">Cell cycle</keyword>
<feature type="binding site" evidence="7">
    <location>
        <begin position="404"/>
        <end position="407"/>
    </location>
    <ligand>
        <name>meso-2,6-diaminopimelate</name>
        <dbReference type="ChEBI" id="CHEBI:57791"/>
    </ligand>
</feature>
<dbReference type="PANTHER" id="PTHR23135">
    <property type="entry name" value="MUR LIGASE FAMILY MEMBER"/>
    <property type="match status" value="1"/>
</dbReference>
<keyword evidence="7" id="KW-0963">Cytoplasm</keyword>
<feature type="binding site" evidence="7">
    <location>
        <position position="456"/>
    </location>
    <ligand>
        <name>meso-2,6-diaminopimelate</name>
        <dbReference type="ChEBI" id="CHEBI:57791"/>
    </ligand>
</feature>
<dbReference type="Pfam" id="PF01225">
    <property type="entry name" value="Mur_ligase"/>
    <property type="match status" value="1"/>
</dbReference>
<dbReference type="NCBIfam" id="NF001126">
    <property type="entry name" value="PRK00139.1-4"/>
    <property type="match status" value="1"/>
</dbReference>
<evidence type="ECO:0000256" key="7">
    <source>
        <dbReference type="HAMAP-Rule" id="MF_00208"/>
    </source>
</evidence>
<feature type="binding site" evidence="7">
    <location>
        <position position="189"/>
    </location>
    <ligand>
        <name>UDP-N-acetyl-alpha-D-muramoyl-L-alanyl-D-glutamate</name>
        <dbReference type="ChEBI" id="CHEBI:83900"/>
    </ligand>
</feature>
<feature type="domain" description="Mur ligase central" evidence="11">
    <location>
        <begin position="110"/>
        <end position="308"/>
    </location>
</feature>
<evidence type="ECO:0000256" key="2">
    <source>
        <dbReference type="ARBA" id="ARBA00022618"/>
    </source>
</evidence>
<dbReference type="Pfam" id="PF08245">
    <property type="entry name" value="Mur_ligase_M"/>
    <property type="match status" value="1"/>
</dbReference>
<protein>
    <recommendedName>
        <fullName evidence="7">UDP-N-acetylmuramoyl-L-alanyl-D-glutamate--2,6-diaminopimelate ligase</fullName>
        <ecNumber evidence="7">6.3.2.13</ecNumber>
    </recommendedName>
    <alternativeName>
        <fullName evidence="7">Meso-A2pm-adding enzyme</fullName>
    </alternativeName>
    <alternativeName>
        <fullName evidence="7">Meso-diaminopimelate-adding enzyme</fullName>
    </alternativeName>
    <alternativeName>
        <fullName evidence="7">UDP-MurNAc-L-Ala-D-Glu:meso-diaminopimelate ligase</fullName>
    </alternativeName>
    <alternativeName>
        <fullName evidence="7">UDP-MurNAc-tripeptide synthetase</fullName>
    </alternativeName>
    <alternativeName>
        <fullName evidence="7">UDP-N-acetylmuramyl-tripeptide synthetase</fullName>
    </alternativeName>
</protein>
<feature type="domain" description="Mur ligase C-terminal" evidence="10">
    <location>
        <begin position="333"/>
        <end position="458"/>
    </location>
</feature>
<reference evidence="13" key="1">
    <citation type="journal article" date="2019" name="Int. J. Syst. Evol. Microbiol.">
        <title>The Global Catalogue of Microorganisms (GCM) 10K type strain sequencing project: providing services to taxonomists for standard genome sequencing and annotation.</title>
        <authorList>
            <consortium name="The Broad Institute Genomics Platform"/>
            <consortium name="The Broad Institute Genome Sequencing Center for Infectious Disease"/>
            <person name="Wu L."/>
            <person name="Ma J."/>
        </authorList>
    </citation>
    <scope>NUCLEOTIDE SEQUENCE [LARGE SCALE GENOMIC DNA]</scope>
    <source>
        <strain evidence="13">CCUG 59858</strain>
    </source>
</reference>
<feature type="binding site" evidence="7">
    <location>
        <position position="153"/>
    </location>
    <ligand>
        <name>UDP-N-acetyl-alpha-D-muramoyl-L-alanyl-D-glutamate</name>
        <dbReference type="ChEBI" id="CHEBI:83900"/>
    </ligand>
</feature>
<feature type="short sequence motif" description="Meso-diaminopimelate recognition motif" evidence="7">
    <location>
        <begin position="404"/>
        <end position="407"/>
    </location>
</feature>
<evidence type="ECO:0000259" key="11">
    <source>
        <dbReference type="Pfam" id="PF08245"/>
    </source>
</evidence>
<feature type="binding site" evidence="7">
    <location>
        <position position="27"/>
    </location>
    <ligand>
        <name>UDP-N-acetyl-alpha-D-muramoyl-L-alanyl-D-glutamate</name>
        <dbReference type="ChEBI" id="CHEBI:83900"/>
    </ligand>
</feature>
<feature type="binding site" evidence="7">
    <location>
        <begin position="154"/>
        <end position="155"/>
    </location>
    <ligand>
        <name>UDP-N-acetyl-alpha-D-muramoyl-L-alanyl-D-glutamate</name>
        <dbReference type="ChEBI" id="CHEBI:83900"/>
    </ligand>
</feature>
<feature type="modified residue" description="N6-carboxylysine" evidence="7">
    <location>
        <position position="221"/>
    </location>
</feature>
<evidence type="ECO:0000256" key="3">
    <source>
        <dbReference type="ARBA" id="ARBA00022960"/>
    </source>
</evidence>
<dbReference type="HAMAP" id="MF_00208">
    <property type="entry name" value="MurE"/>
    <property type="match status" value="1"/>
</dbReference>
<keyword evidence="4 7" id="KW-0573">Peptidoglycan synthesis</keyword>
<evidence type="ECO:0000256" key="6">
    <source>
        <dbReference type="ARBA" id="ARBA00023316"/>
    </source>
</evidence>
<comment type="similarity">
    <text evidence="1 7">Belongs to the MurCDEF family. MurE subfamily.</text>
</comment>
<evidence type="ECO:0000256" key="8">
    <source>
        <dbReference type="RuleBase" id="RU004135"/>
    </source>
</evidence>
<dbReference type="SUPFAM" id="SSF63418">
    <property type="entry name" value="MurE/MurF N-terminal domain"/>
    <property type="match status" value="1"/>
</dbReference>
<dbReference type="InterPro" id="IPR036565">
    <property type="entry name" value="Mur-like_cat_sf"/>
</dbReference>
<evidence type="ECO:0000259" key="10">
    <source>
        <dbReference type="Pfam" id="PF02875"/>
    </source>
</evidence>
<sequence>MKLTELLHPWLKHAITDCDIVGLHNDSRKVKPGYLFIAYPGAATDGRLFVNQAISAGAAAIVYEPENWPVGVLLPTTVTMVPVPNLANLLALIASRFYQEPSRALTVTGVTGTNGKTTIAYQLAQAHELLGHDSAYIGTLGQGQVSAIQPLNNTTPDALCLQGLFHDYLKSGIEQACMEVSSHALALHRVDEIAFRQAIFTNLTHDHLDFHQTMEAYAAAKAKLFAVGSLQQAIINNDDAYAGLMKAAAHKNCEVVTYGIKNPADVRAVSWDINLAGTRIEVESPWGRHEMVIQALGFFNIYNALAIFTSLMLNGYSAEHVLAVMQKLKPAPGRMEVVSQKPYAIVDYAHTPDALENVLATLAKVKKDKIIVVFGCGGDRDKTKRPLMGKIACDYADIAIITSDNPRTEDPEQILHDIEQGIQAKKTGIYKIIDRRQAIEKAINLATADDIILVAGKGHESYQQIGQTRFDFSDQQEIKKLKA</sequence>
<keyword evidence="7 12" id="KW-0436">Ligase</keyword>
<evidence type="ECO:0000313" key="12">
    <source>
        <dbReference type="EMBL" id="MFC3907858.1"/>
    </source>
</evidence>
<keyword evidence="2 7" id="KW-0132">Cell division</keyword>
<comment type="cofactor">
    <cofactor evidence="7">
        <name>Mg(2+)</name>
        <dbReference type="ChEBI" id="CHEBI:18420"/>
    </cofactor>
</comment>
<dbReference type="Gene3D" id="3.40.1390.10">
    <property type="entry name" value="MurE/MurF, N-terminal domain"/>
    <property type="match status" value="1"/>
</dbReference>
<evidence type="ECO:0000259" key="9">
    <source>
        <dbReference type="Pfam" id="PF01225"/>
    </source>
</evidence>
<feature type="domain" description="Mur ligase N-terminal catalytic" evidence="9">
    <location>
        <begin position="20"/>
        <end position="98"/>
    </location>
</feature>
<dbReference type="InterPro" id="IPR000713">
    <property type="entry name" value="Mur_ligase_N"/>
</dbReference>
<dbReference type="InterPro" id="IPR005761">
    <property type="entry name" value="UDP-N-AcMur-Glu-dNH2Pim_ligase"/>
</dbReference>
<dbReference type="SUPFAM" id="SSF53244">
    <property type="entry name" value="MurD-like peptide ligases, peptide-binding domain"/>
    <property type="match status" value="1"/>
</dbReference>
<comment type="PTM">
    <text evidence="7">Carboxylation is probably crucial for Mg(2+) binding and, consequently, for the gamma-phosphate positioning of ATP.</text>
</comment>
<keyword evidence="7" id="KW-0067">ATP-binding</keyword>
<evidence type="ECO:0000313" key="13">
    <source>
        <dbReference type="Proteomes" id="UP001595758"/>
    </source>
</evidence>
<keyword evidence="13" id="KW-1185">Reference proteome</keyword>
<dbReference type="PANTHER" id="PTHR23135:SF4">
    <property type="entry name" value="UDP-N-ACETYLMURAMOYL-L-ALANYL-D-GLUTAMATE--2,6-DIAMINOPIMELATE LIGASE MURE HOMOLOG, CHLOROPLASTIC"/>
    <property type="match status" value="1"/>
</dbReference>
<accession>A0ABV8CC42</accession>
<dbReference type="EC" id="6.3.2.13" evidence="7"/>
<dbReference type="NCBIfam" id="NF001124">
    <property type="entry name" value="PRK00139.1-2"/>
    <property type="match status" value="1"/>
</dbReference>
<feature type="binding site" evidence="7">
    <location>
        <position position="181"/>
    </location>
    <ligand>
        <name>UDP-N-acetyl-alpha-D-muramoyl-L-alanyl-D-glutamate</name>
        <dbReference type="ChEBI" id="CHEBI:83900"/>
    </ligand>
</feature>
<feature type="binding site" evidence="7">
    <location>
        <begin position="112"/>
        <end position="118"/>
    </location>
    <ligand>
        <name>ATP</name>
        <dbReference type="ChEBI" id="CHEBI:30616"/>
    </ligand>
</feature>
<organism evidence="12 13">
    <name type="scientific">Legionella dresdenensis</name>
    <dbReference type="NCBI Taxonomy" id="450200"/>
    <lineage>
        <taxon>Bacteria</taxon>
        <taxon>Pseudomonadati</taxon>
        <taxon>Pseudomonadota</taxon>
        <taxon>Gammaproteobacteria</taxon>
        <taxon>Legionellales</taxon>
        <taxon>Legionellaceae</taxon>
        <taxon>Legionella</taxon>
    </lineage>
</organism>
<keyword evidence="6 7" id="KW-0961">Cell wall biogenesis/degradation</keyword>
<keyword evidence="7" id="KW-0460">Magnesium</keyword>
<evidence type="ECO:0000256" key="4">
    <source>
        <dbReference type="ARBA" id="ARBA00022984"/>
    </source>
</evidence>
<dbReference type="NCBIfam" id="TIGR01085">
    <property type="entry name" value="murE"/>
    <property type="match status" value="1"/>
</dbReference>
<dbReference type="Pfam" id="PF02875">
    <property type="entry name" value="Mur_ligase_C"/>
    <property type="match status" value="1"/>
</dbReference>
<dbReference type="GO" id="GO:0008765">
    <property type="term" value="F:UDP-N-acetylmuramoylalanyl-D-glutamate-2,6-diaminopimelate ligase activity"/>
    <property type="evidence" value="ECO:0007669"/>
    <property type="project" value="UniProtKB-EC"/>
</dbReference>
<keyword evidence="3 7" id="KW-0133">Cell shape</keyword>
<comment type="catalytic activity">
    <reaction evidence="7">
        <text>UDP-N-acetyl-alpha-D-muramoyl-L-alanyl-D-glutamate + meso-2,6-diaminopimelate + ATP = UDP-N-acetyl-alpha-D-muramoyl-L-alanyl-gamma-D-glutamyl-meso-2,6-diaminopimelate + ADP + phosphate + H(+)</text>
        <dbReference type="Rhea" id="RHEA:23676"/>
        <dbReference type="ChEBI" id="CHEBI:15378"/>
        <dbReference type="ChEBI" id="CHEBI:30616"/>
        <dbReference type="ChEBI" id="CHEBI:43474"/>
        <dbReference type="ChEBI" id="CHEBI:57791"/>
        <dbReference type="ChEBI" id="CHEBI:83900"/>
        <dbReference type="ChEBI" id="CHEBI:83905"/>
        <dbReference type="ChEBI" id="CHEBI:456216"/>
        <dbReference type="EC" id="6.3.2.13"/>
    </reaction>
</comment>
<feature type="binding site" evidence="7">
    <location>
        <position position="460"/>
    </location>
    <ligand>
        <name>meso-2,6-diaminopimelate</name>
        <dbReference type="ChEBI" id="CHEBI:57791"/>
    </ligand>
</feature>
<gene>
    <name evidence="7" type="primary">murE</name>
    <name evidence="12" type="ORF">ACFORL_02020</name>
</gene>
<feature type="binding site" evidence="7">
    <location>
        <position position="380"/>
    </location>
    <ligand>
        <name>meso-2,6-diaminopimelate</name>
        <dbReference type="ChEBI" id="CHEBI:57791"/>
    </ligand>
</feature>
<dbReference type="Gene3D" id="3.40.1190.10">
    <property type="entry name" value="Mur-like, catalytic domain"/>
    <property type="match status" value="1"/>
</dbReference>
<comment type="pathway">
    <text evidence="7 8">Cell wall biogenesis; peptidoglycan biosynthesis.</text>
</comment>
<comment type="function">
    <text evidence="7">Catalyzes the addition of meso-diaminopimelic acid to the nucleotide precursor UDP-N-acetylmuramoyl-L-alanyl-D-glutamate (UMAG) in the biosynthesis of bacterial cell-wall peptidoglycan.</text>
</comment>
<dbReference type="InterPro" id="IPR036615">
    <property type="entry name" value="Mur_ligase_C_dom_sf"/>
</dbReference>